<dbReference type="Proteomes" id="UP001266305">
    <property type="component" value="Unassembled WGS sequence"/>
</dbReference>
<gene>
    <name evidence="2" type="ORF">P7K49_029088</name>
</gene>
<accession>A0ABQ9U736</accession>
<name>A0ABQ9U736_SAGOE</name>
<comment type="caution">
    <text evidence="2">The sequence shown here is derived from an EMBL/GenBank/DDBJ whole genome shotgun (WGS) entry which is preliminary data.</text>
</comment>
<feature type="compositionally biased region" description="Basic and acidic residues" evidence="1">
    <location>
        <begin position="36"/>
        <end position="45"/>
    </location>
</feature>
<evidence type="ECO:0000256" key="1">
    <source>
        <dbReference type="SAM" id="MobiDB-lite"/>
    </source>
</evidence>
<protein>
    <submittedName>
        <fullName evidence="2">Uncharacterized protein</fullName>
    </submittedName>
</protein>
<feature type="non-terminal residue" evidence="2">
    <location>
        <position position="1"/>
    </location>
</feature>
<keyword evidence="3" id="KW-1185">Reference proteome</keyword>
<dbReference type="EMBL" id="JASSZA010000015">
    <property type="protein sequence ID" value="KAK2092560.1"/>
    <property type="molecule type" value="Genomic_DNA"/>
</dbReference>
<organism evidence="2 3">
    <name type="scientific">Saguinus oedipus</name>
    <name type="common">Cotton-top tamarin</name>
    <name type="synonym">Oedipomidas oedipus</name>
    <dbReference type="NCBI Taxonomy" id="9490"/>
    <lineage>
        <taxon>Eukaryota</taxon>
        <taxon>Metazoa</taxon>
        <taxon>Chordata</taxon>
        <taxon>Craniata</taxon>
        <taxon>Vertebrata</taxon>
        <taxon>Euteleostomi</taxon>
        <taxon>Mammalia</taxon>
        <taxon>Eutheria</taxon>
        <taxon>Euarchontoglires</taxon>
        <taxon>Primates</taxon>
        <taxon>Haplorrhini</taxon>
        <taxon>Platyrrhini</taxon>
        <taxon>Cebidae</taxon>
        <taxon>Callitrichinae</taxon>
        <taxon>Saguinus</taxon>
    </lineage>
</organism>
<reference evidence="2 3" key="1">
    <citation type="submission" date="2023-05" db="EMBL/GenBank/DDBJ databases">
        <title>B98-5 Cell Line De Novo Hybrid Assembly: An Optical Mapping Approach.</title>
        <authorList>
            <person name="Kananen K."/>
            <person name="Auerbach J.A."/>
            <person name="Kautto E."/>
            <person name="Blachly J.S."/>
        </authorList>
    </citation>
    <scope>NUCLEOTIDE SEQUENCE [LARGE SCALE GENOMIC DNA]</scope>
    <source>
        <strain evidence="2">B95-8</strain>
        <tissue evidence="2">Cell line</tissue>
    </source>
</reference>
<evidence type="ECO:0000313" key="2">
    <source>
        <dbReference type="EMBL" id="KAK2092560.1"/>
    </source>
</evidence>
<sequence length="102" mass="10197">MDGGGAAEGRGEGGRATSSAASPGDQPAGSHRPPARPRDSWERSLRRAPPSRALAGGSAFVKSGPCAASPSAWERGARRPTPSPAPGEPRTPVSASRGELSG</sequence>
<proteinExistence type="predicted"/>
<feature type="region of interest" description="Disordered" evidence="1">
    <location>
        <begin position="1"/>
        <end position="102"/>
    </location>
</feature>
<evidence type="ECO:0000313" key="3">
    <source>
        <dbReference type="Proteomes" id="UP001266305"/>
    </source>
</evidence>